<dbReference type="Gene3D" id="1.20.1270.50">
    <property type="entry name" value="Glycoside hydrolase family 38, central domain"/>
    <property type="match status" value="1"/>
</dbReference>
<reference evidence="9" key="1">
    <citation type="submission" date="2023-07" db="EMBL/GenBank/DDBJ databases">
        <authorList>
            <consortium name="AG Swart"/>
            <person name="Singh M."/>
            <person name="Singh A."/>
            <person name="Seah K."/>
            <person name="Emmerich C."/>
        </authorList>
    </citation>
    <scope>NUCLEOTIDE SEQUENCE</scope>
    <source>
        <strain evidence="9">DP1</strain>
    </source>
</reference>
<dbReference type="PANTHER" id="PTHR11607">
    <property type="entry name" value="ALPHA-MANNOSIDASE"/>
    <property type="match status" value="1"/>
</dbReference>
<dbReference type="GO" id="GO:0046872">
    <property type="term" value="F:metal ion binding"/>
    <property type="evidence" value="ECO:0007669"/>
    <property type="project" value="UniProtKB-KW"/>
</dbReference>
<protein>
    <recommendedName>
        <fullName evidence="8">Glycoside hydrolase family 38 central domain-containing protein</fullName>
    </recommendedName>
</protein>
<dbReference type="GO" id="GO:0030246">
    <property type="term" value="F:carbohydrate binding"/>
    <property type="evidence" value="ECO:0007669"/>
    <property type="project" value="InterPro"/>
</dbReference>
<dbReference type="SUPFAM" id="SSF74650">
    <property type="entry name" value="Galactose mutarotase-like"/>
    <property type="match status" value="1"/>
</dbReference>
<comment type="cofactor">
    <cofactor evidence="1">
        <name>Zn(2+)</name>
        <dbReference type="ChEBI" id="CHEBI:29105"/>
    </cofactor>
</comment>
<keyword evidence="3" id="KW-0479">Metal-binding</keyword>
<dbReference type="InterPro" id="IPR011330">
    <property type="entry name" value="Glyco_hydro/deAcase_b/a-brl"/>
</dbReference>
<dbReference type="GO" id="GO:0005764">
    <property type="term" value="C:lysosome"/>
    <property type="evidence" value="ECO:0007669"/>
    <property type="project" value="TreeGrafter"/>
</dbReference>
<dbReference type="InterPro" id="IPR050843">
    <property type="entry name" value="Glycosyl_Hydrlase_38"/>
</dbReference>
<dbReference type="Pfam" id="PF09261">
    <property type="entry name" value="Alpha-mann_mid"/>
    <property type="match status" value="1"/>
</dbReference>
<dbReference type="InterPro" id="IPR037094">
    <property type="entry name" value="Glyco_hydro_38_cen_sf"/>
</dbReference>
<dbReference type="AlphaFoldDB" id="A0AAD1XT22"/>
<evidence type="ECO:0000259" key="8">
    <source>
        <dbReference type="SMART" id="SM00872"/>
    </source>
</evidence>
<feature type="chain" id="PRO_5042230453" description="Glycoside hydrolase family 38 central domain-containing protein" evidence="7">
    <location>
        <begin position="21"/>
        <end position="1036"/>
    </location>
</feature>
<evidence type="ECO:0000256" key="1">
    <source>
        <dbReference type="ARBA" id="ARBA00001947"/>
    </source>
</evidence>
<keyword evidence="6" id="KW-0326">Glycosidase</keyword>
<keyword evidence="4" id="KW-0378">Hydrolase</keyword>
<dbReference type="InterPro" id="IPR027291">
    <property type="entry name" value="Glyco_hydro_38_N_sf"/>
</dbReference>
<comment type="caution">
    <text evidence="9">The sequence shown here is derived from an EMBL/GenBank/DDBJ whole genome shotgun (WGS) entry which is preliminary data.</text>
</comment>
<dbReference type="PANTHER" id="PTHR11607:SF3">
    <property type="entry name" value="LYSOSOMAL ALPHA-MANNOSIDASE"/>
    <property type="match status" value="1"/>
</dbReference>
<evidence type="ECO:0000256" key="3">
    <source>
        <dbReference type="ARBA" id="ARBA00022723"/>
    </source>
</evidence>
<feature type="domain" description="Glycoside hydrolase family 38 central" evidence="8">
    <location>
        <begin position="347"/>
        <end position="438"/>
    </location>
</feature>
<dbReference type="SUPFAM" id="SSF88688">
    <property type="entry name" value="Families 57/38 glycoside transferase middle domain"/>
    <property type="match status" value="1"/>
</dbReference>
<gene>
    <name evidence="9" type="ORF">ECRASSUSDP1_LOCUS19236</name>
</gene>
<name>A0AAD1XT22_EUPCR</name>
<proteinExistence type="inferred from homology"/>
<dbReference type="SMART" id="SM00872">
    <property type="entry name" value="Alpha-mann_mid"/>
    <property type="match status" value="1"/>
</dbReference>
<keyword evidence="10" id="KW-1185">Reference proteome</keyword>
<dbReference type="InterPro" id="IPR015341">
    <property type="entry name" value="Glyco_hydro_38_cen"/>
</dbReference>
<dbReference type="Gene3D" id="2.70.98.30">
    <property type="entry name" value="Golgi alpha-mannosidase II, domain 4"/>
    <property type="match status" value="1"/>
</dbReference>
<feature type="signal peptide" evidence="7">
    <location>
        <begin position="1"/>
        <end position="20"/>
    </location>
</feature>
<accession>A0AAD1XT22</accession>
<evidence type="ECO:0000256" key="7">
    <source>
        <dbReference type="SAM" id="SignalP"/>
    </source>
</evidence>
<dbReference type="SUPFAM" id="SSF88713">
    <property type="entry name" value="Glycoside hydrolase/deacetylase"/>
    <property type="match status" value="1"/>
</dbReference>
<evidence type="ECO:0000256" key="5">
    <source>
        <dbReference type="ARBA" id="ARBA00022833"/>
    </source>
</evidence>
<dbReference type="EMBL" id="CAMPGE010019519">
    <property type="protein sequence ID" value="CAI2377845.1"/>
    <property type="molecule type" value="Genomic_DNA"/>
</dbReference>
<keyword evidence="5" id="KW-0862">Zinc</keyword>
<dbReference type="InterPro" id="IPR028995">
    <property type="entry name" value="Glyco_hydro_57/38_cen_sf"/>
</dbReference>
<dbReference type="InterPro" id="IPR011013">
    <property type="entry name" value="Gal_mutarotase_sf_dom"/>
</dbReference>
<dbReference type="InterPro" id="IPR000602">
    <property type="entry name" value="Glyco_hydro_38_N"/>
</dbReference>
<keyword evidence="7" id="KW-0732">Signal</keyword>
<dbReference type="GO" id="GO:0006013">
    <property type="term" value="P:mannose metabolic process"/>
    <property type="evidence" value="ECO:0007669"/>
    <property type="project" value="InterPro"/>
</dbReference>
<evidence type="ECO:0000313" key="9">
    <source>
        <dbReference type="EMBL" id="CAI2377845.1"/>
    </source>
</evidence>
<dbReference type="Pfam" id="PF01074">
    <property type="entry name" value="Glyco_hydro_38N"/>
    <property type="match status" value="1"/>
</dbReference>
<evidence type="ECO:0000256" key="2">
    <source>
        <dbReference type="ARBA" id="ARBA00009792"/>
    </source>
</evidence>
<dbReference type="GO" id="GO:0004559">
    <property type="term" value="F:alpha-mannosidase activity"/>
    <property type="evidence" value="ECO:0007669"/>
    <property type="project" value="InterPro"/>
</dbReference>
<dbReference type="Gene3D" id="3.20.110.10">
    <property type="entry name" value="Glycoside hydrolase 38, N terminal domain"/>
    <property type="match status" value="1"/>
</dbReference>
<comment type="similarity">
    <text evidence="2">Belongs to the glycosyl hydrolase 38 family.</text>
</comment>
<sequence>MNISLKICLVFLLVCTLVSANKKVTVHMVTHSHNDAGWLKPFEEYFKCCTNKTLTTVVDALIKDSASDNPKNYTFHWSDMAFFYRWWQDQSTSIRNDVKKLVREGKFIFINGGWVINDEALPSYKESMAQMRLGLDFIQKEFGTRPHIGWQIDPFGSTGLTASVLKKLGFTAFIENRISNDFKKVLKDKEGYNFCWEGHQVDENKEDDRILTYILQYFYTLPGLRLDSGFIGTNKKAYAQQFWDYKIQTVIDSLNNVSGGTVPEYHIMAASGDDFAFQSGHQVFKAFDDLITELENLGTNKGYDIEIKYSSLYQYFEDFKSLNLDLGVFKGDFMPFQETWPGWDWNDFWTGYYSTRLHMKRWIRHTFNNLESIKAYLTIKAVQGNKGSVNFKSTTQASIDQINEVINEAEKRWAIMMHHDAITGTHTAVTEKDYYNILKQSNEFLTKAYSLINDNLGLEAERSIHDQLKAAVDKLGSNTFDHYTVVNPTADRRSEVINVTLTSSLEVDDTYAVFLHYLNGNNDTLFKNVHSSYADIQDMDTSSHELQTVRKLFVHIEMPAFSDIHMYIIPCKKGSFECSDKEHINTLSTKSEPLTSKTHRMIRNPAIQLEIGKDGKLRSINNFRRKIKSNLSERFTAFDTRKSRSGLYLFNPRSAQIEVKTNLTSIWYYELPNLKSIIQVEHGGGATRFLKTYSIDQVGLDENLEQFFLEVHSFTSEVWEVSFGIKKDKQAKDSEFKTFIDDSMKLVERPIFDKNLDIQHIRPEELYGYYTSPCVNGGMLSETVKKQDVDEIHQLSWANSNPIGCTLSSQNQIDFMVFRNIGSNDLKGVDETPIDSHATYNSFIFRLDMNDGAYRRNFAGSILNSPLFIYEDLEVSPAANKRLTAPGAILDDIFSTSSIPHLLHGSIDVVDIKLVRHTILNIYNDYEIAMVLRNRFNGYLPLNKTSKHKGEGLFKNKFIDTMKSSNKDTNEFKCNDSKTILKEHRYDIETCEYIIQNSKPSDFHGLEPYELAEFRLVKSSTLEALNMKQQGLNSAS</sequence>
<evidence type="ECO:0000313" key="10">
    <source>
        <dbReference type="Proteomes" id="UP001295684"/>
    </source>
</evidence>
<organism evidence="9 10">
    <name type="scientific">Euplotes crassus</name>
    <dbReference type="NCBI Taxonomy" id="5936"/>
    <lineage>
        <taxon>Eukaryota</taxon>
        <taxon>Sar</taxon>
        <taxon>Alveolata</taxon>
        <taxon>Ciliophora</taxon>
        <taxon>Intramacronucleata</taxon>
        <taxon>Spirotrichea</taxon>
        <taxon>Hypotrichia</taxon>
        <taxon>Euplotida</taxon>
        <taxon>Euplotidae</taxon>
        <taxon>Moneuplotes</taxon>
    </lineage>
</organism>
<dbReference type="Proteomes" id="UP001295684">
    <property type="component" value="Unassembled WGS sequence"/>
</dbReference>
<evidence type="ECO:0000256" key="6">
    <source>
        <dbReference type="ARBA" id="ARBA00023295"/>
    </source>
</evidence>
<evidence type="ECO:0000256" key="4">
    <source>
        <dbReference type="ARBA" id="ARBA00022801"/>
    </source>
</evidence>